<sequence length="317" mass="36773">MTLLARIVTIDNIDLNVVPLCGALEEIRHVLSQLFTMEQKNKTRGPNYSSDEKCILINIIAKYKNIIENKKTDATTWKEKENTWKKITSEFNSQCCGNYRSTESLKKYYENQKKMLRKNVVENKKKMQQTGGGTCTPRQDKNEDILLSLISNKTVYGLENMYDSDANCAAAVHEIVEENITSNNEILEESIGMDHQNVLCTEHITVQEEVEHSENDIVIDWGDYKATHLKTPLSKNLKRVTGNSDWTNRRRPILKEMNTTNLSEQYSDLAKVKLEMARIQLTILKEELEMKRKEYELRIKNVELDILLKEQKLNKNP</sequence>
<protein>
    <submittedName>
        <fullName evidence="1">Apontic</fullName>
    </submittedName>
</protein>
<proteinExistence type="predicted"/>
<evidence type="ECO:0000313" key="2">
    <source>
        <dbReference type="Proteomes" id="UP001056778"/>
    </source>
</evidence>
<organism evidence="1 2">
    <name type="scientific">Holotrichia oblita</name>
    <name type="common">Chafer beetle</name>
    <dbReference type="NCBI Taxonomy" id="644536"/>
    <lineage>
        <taxon>Eukaryota</taxon>
        <taxon>Metazoa</taxon>
        <taxon>Ecdysozoa</taxon>
        <taxon>Arthropoda</taxon>
        <taxon>Hexapoda</taxon>
        <taxon>Insecta</taxon>
        <taxon>Pterygota</taxon>
        <taxon>Neoptera</taxon>
        <taxon>Endopterygota</taxon>
        <taxon>Coleoptera</taxon>
        <taxon>Polyphaga</taxon>
        <taxon>Scarabaeiformia</taxon>
        <taxon>Scarabaeidae</taxon>
        <taxon>Melolonthinae</taxon>
        <taxon>Holotrichia</taxon>
    </lineage>
</organism>
<accession>A0ACB9SK80</accession>
<reference evidence="1" key="1">
    <citation type="submission" date="2022-04" db="EMBL/GenBank/DDBJ databases">
        <title>Chromosome-scale genome assembly of Holotrichia oblita Faldermann.</title>
        <authorList>
            <person name="Rongchong L."/>
        </authorList>
    </citation>
    <scope>NUCLEOTIDE SEQUENCE</scope>
    <source>
        <strain evidence="1">81SQS9</strain>
    </source>
</reference>
<gene>
    <name evidence="1" type="ORF">MML48_9g00016779</name>
</gene>
<keyword evidence="2" id="KW-1185">Reference proteome</keyword>
<dbReference type="Proteomes" id="UP001056778">
    <property type="component" value="Chromosome 9"/>
</dbReference>
<dbReference type="EMBL" id="CM043023">
    <property type="protein sequence ID" value="KAI4455714.1"/>
    <property type="molecule type" value="Genomic_DNA"/>
</dbReference>
<comment type="caution">
    <text evidence="1">The sequence shown here is derived from an EMBL/GenBank/DDBJ whole genome shotgun (WGS) entry which is preliminary data.</text>
</comment>
<evidence type="ECO:0000313" key="1">
    <source>
        <dbReference type="EMBL" id="KAI4455714.1"/>
    </source>
</evidence>
<name>A0ACB9SK80_HOLOL</name>